<evidence type="ECO:0000313" key="3">
    <source>
        <dbReference type="Proteomes" id="UP000751190"/>
    </source>
</evidence>
<feature type="chain" id="PRO_5035293411" description="Protein-tyrosine sulfotransferase" evidence="1">
    <location>
        <begin position="23"/>
        <end position="387"/>
    </location>
</feature>
<evidence type="ECO:0000313" key="2">
    <source>
        <dbReference type="EMBL" id="KAG8470060.1"/>
    </source>
</evidence>
<dbReference type="Proteomes" id="UP000751190">
    <property type="component" value="Unassembled WGS sequence"/>
</dbReference>
<feature type="signal peptide" evidence="1">
    <location>
        <begin position="1"/>
        <end position="22"/>
    </location>
</feature>
<evidence type="ECO:0008006" key="4">
    <source>
        <dbReference type="Google" id="ProtNLM"/>
    </source>
</evidence>
<dbReference type="AlphaFoldDB" id="A0A8J6CHC7"/>
<dbReference type="EMBL" id="JAGTXO010000001">
    <property type="protein sequence ID" value="KAG8470060.1"/>
    <property type="molecule type" value="Genomic_DNA"/>
</dbReference>
<proteinExistence type="predicted"/>
<dbReference type="OrthoDB" id="10606745at2759"/>
<protein>
    <recommendedName>
        <fullName evidence="4">Protein-tyrosine sulfotransferase</fullName>
    </recommendedName>
</protein>
<comment type="caution">
    <text evidence="2">The sequence shown here is derived from an EMBL/GenBank/DDBJ whole genome shotgun (WGS) entry which is preliminary data.</text>
</comment>
<dbReference type="InterPro" id="IPR027417">
    <property type="entry name" value="P-loop_NTPase"/>
</dbReference>
<evidence type="ECO:0000256" key="1">
    <source>
        <dbReference type="SAM" id="SignalP"/>
    </source>
</evidence>
<keyword evidence="1" id="KW-0732">Signal</keyword>
<organism evidence="2 3">
    <name type="scientific">Diacronema lutheri</name>
    <name type="common">Unicellular marine alga</name>
    <name type="synonym">Monochrysis lutheri</name>
    <dbReference type="NCBI Taxonomy" id="2081491"/>
    <lineage>
        <taxon>Eukaryota</taxon>
        <taxon>Haptista</taxon>
        <taxon>Haptophyta</taxon>
        <taxon>Pavlovophyceae</taxon>
        <taxon>Pavlovales</taxon>
        <taxon>Pavlovaceae</taxon>
        <taxon>Diacronema</taxon>
    </lineage>
</organism>
<gene>
    <name evidence="2" type="ORF">KFE25_008481</name>
</gene>
<sequence length="387" mass="42399">MARQRRESRALLLALLVQLAQATMALGPAEPPTLCEYLRAPGTLSEPAVLERARAADRTAALAAAARGAPAPGARFLVAMRSIHVGSSWLTELLRKHSGVSCVAREWWKVFNCCVAPVRGAIAEPPPPLHGRSKALDALGVRACNARMDEAVPLWESSLRAWFENADADAAQRGKRGRAVGFKNQLPLDLMLAHDGHDGPARCSPLSPAQARAYEANWWQLLGRLRVRVVCLHRANALARLLSNGLSHAELRDNSSYLVRIRPQSALEEAALELRFKRLCERGSRHVPVHWLGYEDLYLGDRAARFSQLEQFLALDAQPAREGRREKRAPRDIASRIANIAELRAHGGLLAAMLSAEFGVHDPRACPNASDVTVTHTFETINQHGGA</sequence>
<keyword evidence="3" id="KW-1185">Reference proteome</keyword>
<reference evidence="2" key="1">
    <citation type="submission" date="2021-05" db="EMBL/GenBank/DDBJ databases">
        <title>The genome of the haptophyte Pavlova lutheri (Diacronema luteri, Pavlovales) - a model for lipid biosynthesis in eukaryotic algae.</title>
        <authorList>
            <person name="Hulatt C.J."/>
            <person name="Posewitz M.C."/>
        </authorList>
    </citation>
    <scope>NUCLEOTIDE SEQUENCE</scope>
    <source>
        <strain evidence="2">NIVA-4/92</strain>
    </source>
</reference>
<accession>A0A8J6CHC7</accession>
<dbReference type="Gene3D" id="3.40.50.300">
    <property type="entry name" value="P-loop containing nucleotide triphosphate hydrolases"/>
    <property type="match status" value="1"/>
</dbReference>
<name>A0A8J6CHC7_DIALT</name>